<keyword evidence="2" id="KW-1185">Reference proteome</keyword>
<gene>
    <name evidence="1" type="ORF">BDR25DRAFT_339631</name>
</gene>
<reference evidence="1" key="1">
    <citation type="journal article" date="2020" name="Stud. Mycol.">
        <title>101 Dothideomycetes genomes: a test case for predicting lifestyles and emergence of pathogens.</title>
        <authorList>
            <person name="Haridas S."/>
            <person name="Albert R."/>
            <person name="Binder M."/>
            <person name="Bloem J."/>
            <person name="Labutti K."/>
            <person name="Salamov A."/>
            <person name="Andreopoulos B."/>
            <person name="Baker S."/>
            <person name="Barry K."/>
            <person name="Bills G."/>
            <person name="Bluhm B."/>
            <person name="Cannon C."/>
            <person name="Castanera R."/>
            <person name="Culley D."/>
            <person name="Daum C."/>
            <person name="Ezra D."/>
            <person name="Gonzalez J."/>
            <person name="Henrissat B."/>
            <person name="Kuo A."/>
            <person name="Liang C."/>
            <person name="Lipzen A."/>
            <person name="Lutzoni F."/>
            <person name="Magnuson J."/>
            <person name="Mondo S."/>
            <person name="Nolan M."/>
            <person name="Ohm R."/>
            <person name="Pangilinan J."/>
            <person name="Park H.-J."/>
            <person name="Ramirez L."/>
            <person name="Alfaro M."/>
            <person name="Sun H."/>
            <person name="Tritt A."/>
            <person name="Yoshinaga Y."/>
            <person name="Zwiers L.-H."/>
            <person name="Turgeon B."/>
            <person name="Goodwin S."/>
            <person name="Spatafora J."/>
            <person name="Crous P."/>
            <person name="Grigoriev I."/>
        </authorList>
    </citation>
    <scope>NUCLEOTIDE SEQUENCE</scope>
    <source>
        <strain evidence="1">ATCC 200398</strain>
    </source>
</reference>
<evidence type="ECO:0000313" key="2">
    <source>
        <dbReference type="Proteomes" id="UP000799755"/>
    </source>
</evidence>
<accession>A0ACB6REH2</accession>
<dbReference type="Proteomes" id="UP000799755">
    <property type="component" value="Unassembled WGS sequence"/>
</dbReference>
<name>A0ACB6REH2_9PLEO</name>
<evidence type="ECO:0000313" key="1">
    <source>
        <dbReference type="EMBL" id="KAF2476722.1"/>
    </source>
</evidence>
<organism evidence="1 2">
    <name type="scientific">Lindgomyces ingoldianus</name>
    <dbReference type="NCBI Taxonomy" id="673940"/>
    <lineage>
        <taxon>Eukaryota</taxon>
        <taxon>Fungi</taxon>
        <taxon>Dikarya</taxon>
        <taxon>Ascomycota</taxon>
        <taxon>Pezizomycotina</taxon>
        <taxon>Dothideomycetes</taxon>
        <taxon>Pleosporomycetidae</taxon>
        <taxon>Pleosporales</taxon>
        <taxon>Lindgomycetaceae</taxon>
        <taxon>Lindgomyces</taxon>
    </lineage>
</organism>
<proteinExistence type="predicted"/>
<protein>
    <submittedName>
        <fullName evidence="1">Uncharacterized protein</fullName>
    </submittedName>
</protein>
<sequence length="291" mass="33238">MSSVLTSPFLSLPAEVRNQIYVLVFSSHVHLNSLSSQTWKSNGYPLNSVVNNLSLLLTCRQVYKEANLLAFSHTRFLTLHQESSNICRLLEGTCMSEEKLNCIKSLALVMRTPKSVREESLYYFTAATTAHAHWVMEQSVQIGLAPALAKLQDITIYFSRRFKAEAKVFEDLCLRSENQWEEKLEQLHPNLNIRVQRQIVSFFPFEPSRDDDRAFVEFLVSWDGATGEWSQRRVLKINVVVMQNLSEEVVAGLRDLDLKNWGKEREIQAQSSPHSNTAAISTLSPWDCLLS</sequence>
<dbReference type="EMBL" id="MU003494">
    <property type="protein sequence ID" value="KAF2476722.1"/>
    <property type="molecule type" value="Genomic_DNA"/>
</dbReference>
<comment type="caution">
    <text evidence="1">The sequence shown here is derived from an EMBL/GenBank/DDBJ whole genome shotgun (WGS) entry which is preliminary data.</text>
</comment>